<feature type="transmembrane region" description="Helical" evidence="2">
    <location>
        <begin position="196"/>
        <end position="220"/>
    </location>
</feature>
<dbReference type="AlphaFoldDB" id="A0A9P6FV92"/>
<sequence length="953" mass="103543">MATCGFAVSSRLLPATSPYFSPIGNNAPPSYSVTITVANLQGSAITQTIINFPGTYVLSSIPSTCVSVSISAVLCTVPSAPGNKIIATFPSIIIADGSQPTVNSVLIEGAGCLPQDPNTWPPPSPPSNPGHPSSVPPQSSSPGPSPADSSSGQTTRWPSQPTDPLSPTASIMPDPGDNNNSIPAGGSPNHPQSSRIGLIIGLTMGALAIVLLLASILLFCRNITRRSKGRHKNGPEELGAASSSSAVASTPVSTTTTGNNNNNNNSRANTVARAARSMKTEHRYRNNAEDEYGYDHDDHNERGLLARFRRGVSTVASLFRIQTHNKGGSASARHNNRSSGQQQQQARANMTVPGSSRTPGNHRSREMTEKQQQGGGPDHQQGYDQSIGPALSEFGHSLSYTSNQAILRSATLEDERNTTTTILNAKAAEQRRKNGWRIRIPFSFASARSSRSFGADDALRAVSNRENEMYGQPQGVPTEVMYSQGGGMDLGLDRQGSRVVPPALRGDGRPRPNSREIIVVENGSEMFESGNRAGPSTSSNYRFHNQPRHHNQVVAAERSKLKRFSFASAAVTTASKLRRATSGASNRIKSCTSRVSVVESSVGTRDDDDLSDQAYHQQYQLKEKERIQKERQQRVEGPATSLPHLPQAPRTDAPSFPKDGILIRGRSESMFVRPPKSIYRKSQSRDMAPGDPWPLEDDSDEMYPHARVMEGRQRRSPSEPYVRTTMVAGDSPTQEYDEIDRDQDWVRQPPPVTVMGPLSGSEDRFSKPGRRAPAPPGPAMVSSAPLMIPLPSAQPLFHMTPHPRSPTRRTELDRAGQDLAGSSDPYGDHSRLPMHSQQLPNSRHYGKDRRTVCFSGEDERFEVSLEQDEYYGSTDGDEEFDLDGPWIINGVHVGLGDNENDGEDDDGEREFEEEIEVGGEEVGQGVGEQTSWEPDSATIQVYNNTRSSLYGYM</sequence>
<proteinExistence type="predicted"/>
<gene>
    <name evidence="3" type="ORF">BGW38_000724</name>
</gene>
<accession>A0A9P6FV92</accession>
<keyword evidence="4" id="KW-1185">Reference proteome</keyword>
<feature type="region of interest" description="Disordered" evidence="1">
    <location>
        <begin position="109"/>
        <end position="191"/>
    </location>
</feature>
<feature type="compositionally biased region" description="Low complexity" evidence="1">
    <location>
        <begin position="240"/>
        <end position="268"/>
    </location>
</feature>
<dbReference type="Proteomes" id="UP000780801">
    <property type="component" value="Unassembled WGS sequence"/>
</dbReference>
<evidence type="ECO:0000256" key="2">
    <source>
        <dbReference type="SAM" id="Phobius"/>
    </source>
</evidence>
<evidence type="ECO:0000256" key="1">
    <source>
        <dbReference type="SAM" id="MobiDB-lite"/>
    </source>
</evidence>
<evidence type="ECO:0000313" key="3">
    <source>
        <dbReference type="EMBL" id="KAF9582049.1"/>
    </source>
</evidence>
<organism evidence="3 4">
    <name type="scientific">Lunasporangiospora selenospora</name>
    <dbReference type="NCBI Taxonomy" id="979761"/>
    <lineage>
        <taxon>Eukaryota</taxon>
        <taxon>Fungi</taxon>
        <taxon>Fungi incertae sedis</taxon>
        <taxon>Mucoromycota</taxon>
        <taxon>Mortierellomycotina</taxon>
        <taxon>Mortierellomycetes</taxon>
        <taxon>Mortierellales</taxon>
        <taxon>Mortierellaceae</taxon>
        <taxon>Lunasporangiospora</taxon>
    </lineage>
</organism>
<keyword evidence="2" id="KW-0812">Transmembrane</keyword>
<feature type="region of interest" description="Disordered" evidence="1">
    <location>
        <begin position="324"/>
        <end position="391"/>
    </location>
</feature>
<feature type="region of interest" description="Disordered" evidence="1">
    <location>
        <begin position="817"/>
        <end position="845"/>
    </location>
</feature>
<keyword evidence="2" id="KW-1133">Transmembrane helix</keyword>
<feature type="compositionally biased region" description="Low complexity" evidence="1">
    <location>
        <begin position="130"/>
        <end position="152"/>
    </location>
</feature>
<feature type="region of interest" description="Disordered" evidence="1">
    <location>
        <begin position="679"/>
        <end position="700"/>
    </location>
</feature>
<feature type="region of interest" description="Disordered" evidence="1">
    <location>
        <begin position="227"/>
        <end position="268"/>
    </location>
</feature>
<feature type="region of interest" description="Disordered" evidence="1">
    <location>
        <begin position="734"/>
        <end position="778"/>
    </location>
</feature>
<protein>
    <submittedName>
        <fullName evidence="3">Uncharacterized protein</fullName>
    </submittedName>
</protein>
<feature type="compositionally biased region" description="Polar residues" evidence="1">
    <location>
        <begin position="153"/>
        <end position="169"/>
    </location>
</feature>
<feature type="compositionally biased region" description="Pro residues" evidence="1">
    <location>
        <begin position="119"/>
        <end position="129"/>
    </location>
</feature>
<reference evidence="3" key="1">
    <citation type="journal article" date="2020" name="Fungal Divers.">
        <title>Resolving the Mortierellaceae phylogeny through synthesis of multi-gene phylogenetics and phylogenomics.</title>
        <authorList>
            <person name="Vandepol N."/>
            <person name="Liber J."/>
            <person name="Desiro A."/>
            <person name="Na H."/>
            <person name="Kennedy M."/>
            <person name="Barry K."/>
            <person name="Grigoriev I.V."/>
            <person name="Miller A.N."/>
            <person name="O'Donnell K."/>
            <person name="Stajich J.E."/>
            <person name="Bonito G."/>
        </authorList>
    </citation>
    <scope>NUCLEOTIDE SEQUENCE</scope>
    <source>
        <strain evidence="3">KOD1015</strain>
    </source>
</reference>
<keyword evidence="2" id="KW-0472">Membrane</keyword>
<name>A0A9P6FV92_9FUNG</name>
<dbReference type="EMBL" id="JAABOA010001209">
    <property type="protein sequence ID" value="KAF9582049.1"/>
    <property type="molecule type" value="Genomic_DNA"/>
</dbReference>
<feature type="compositionally biased region" description="Basic and acidic residues" evidence="1">
    <location>
        <begin position="278"/>
        <end position="296"/>
    </location>
</feature>
<feature type="region of interest" description="Disordered" evidence="1">
    <location>
        <begin position="277"/>
        <end position="296"/>
    </location>
</feature>
<comment type="caution">
    <text evidence="3">The sequence shown here is derived from an EMBL/GenBank/DDBJ whole genome shotgun (WGS) entry which is preliminary data.</text>
</comment>
<feature type="region of interest" description="Disordered" evidence="1">
    <location>
        <begin position="628"/>
        <end position="658"/>
    </location>
</feature>
<feature type="compositionally biased region" description="Polar residues" evidence="1">
    <location>
        <begin position="346"/>
        <end position="361"/>
    </location>
</feature>
<evidence type="ECO:0000313" key="4">
    <source>
        <dbReference type="Proteomes" id="UP000780801"/>
    </source>
</evidence>
<dbReference type="OrthoDB" id="2437320at2759"/>